<reference evidence="3 4" key="1">
    <citation type="submission" date="2018-06" db="EMBL/GenBank/DDBJ databases">
        <title>Natronomonas sp. F16-60 a new haloarchaeon isolated from a solar saltern of Isla Cristina, Huelva, Spain.</title>
        <authorList>
            <person name="Duran-Viseras A."/>
            <person name="Sanchez-Porro C."/>
            <person name="Ventosa A."/>
        </authorList>
    </citation>
    <scope>NUCLEOTIDE SEQUENCE [LARGE SCALE GENOMIC DNA]</scope>
    <source>
        <strain evidence="3 4">F16-60</strain>
    </source>
</reference>
<evidence type="ECO:0000313" key="4">
    <source>
        <dbReference type="Proteomes" id="UP000319894"/>
    </source>
</evidence>
<dbReference type="InParanoid" id="A0A554NG85"/>
<evidence type="ECO:0000256" key="2">
    <source>
        <dbReference type="RuleBase" id="RU000363"/>
    </source>
</evidence>
<evidence type="ECO:0000256" key="1">
    <source>
        <dbReference type="ARBA" id="ARBA00023002"/>
    </source>
</evidence>
<protein>
    <recommendedName>
        <fullName evidence="5">NAD(P)-dependent dehydrogenase, short-chain alcohol dehydrogenase family</fullName>
    </recommendedName>
</protein>
<comment type="similarity">
    <text evidence="2">Belongs to the short-chain dehydrogenases/reductases (SDR) family.</text>
</comment>
<dbReference type="InterPro" id="IPR036291">
    <property type="entry name" value="NAD(P)-bd_dom_sf"/>
</dbReference>
<dbReference type="Proteomes" id="UP000319894">
    <property type="component" value="Unassembled WGS sequence"/>
</dbReference>
<dbReference type="PANTHER" id="PTHR43157:SF31">
    <property type="entry name" value="PHOSPHATIDYLINOSITOL-GLYCAN BIOSYNTHESIS CLASS F PROTEIN"/>
    <property type="match status" value="1"/>
</dbReference>
<dbReference type="RefSeq" id="WP_144260491.1">
    <property type="nucleotide sequence ID" value="NZ_QMDX01000001.1"/>
</dbReference>
<evidence type="ECO:0000313" key="3">
    <source>
        <dbReference type="EMBL" id="TSD16010.1"/>
    </source>
</evidence>
<accession>A0A554NG85</accession>
<comment type="caution">
    <text evidence="3">The sequence shown here is derived from an EMBL/GenBank/DDBJ whole genome shotgun (WGS) entry which is preliminary data.</text>
</comment>
<keyword evidence="1" id="KW-0560">Oxidoreductase</keyword>
<evidence type="ECO:0008006" key="5">
    <source>
        <dbReference type="Google" id="ProtNLM"/>
    </source>
</evidence>
<dbReference type="SUPFAM" id="SSF51735">
    <property type="entry name" value="NAD(P)-binding Rossmann-fold domains"/>
    <property type="match status" value="1"/>
</dbReference>
<keyword evidence="4" id="KW-1185">Reference proteome</keyword>
<name>A0A554NG85_9EURY</name>
<dbReference type="EMBL" id="QMDX01000001">
    <property type="protein sequence ID" value="TSD16010.1"/>
    <property type="molecule type" value="Genomic_DNA"/>
</dbReference>
<proteinExistence type="inferred from homology"/>
<dbReference type="GO" id="GO:0016491">
    <property type="term" value="F:oxidoreductase activity"/>
    <property type="evidence" value="ECO:0007669"/>
    <property type="project" value="UniProtKB-KW"/>
</dbReference>
<dbReference type="Pfam" id="PF00106">
    <property type="entry name" value="adh_short"/>
    <property type="match status" value="1"/>
</dbReference>
<dbReference type="PRINTS" id="PR00081">
    <property type="entry name" value="GDHRDH"/>
</dbReference>
<dbReference type="PANTHER" id="PTHR43157">
    <property type="entry name" value="PHOSPHATIDYLINOSITOL-GLYCAN BIOSYNTHESIS CLASS F PROTEIN-RELATED"/>
    <property type="match status" value="1"/>
</dbReference>
<dbReference type="PRINTS" id="PR00080">
    <property type="entry name" value="SDRFAMILY"/>
</dbReference>
<dbReference type="OrthoDB" id="10454at2157"/>
<sequence>MPTALITGATSGIGRDGAVRLGEQGWHVLVHGRDEAAGAETVARVEDAGGTAAFHGADFADLDAVRAFADTVREAVDGLDALCNNAGLAINDYRESEQGFELHFAVNHLAGYLLTHELVDLLADDGRVVTTTSVAHRNGDLDFEEIRGNGRTGVPGITGAKQLAPLRRLGQATGVTERTGLGGFALYSNSKLCNVLFTTELARRVRDDQRVNCFHPGIIPGSGVGRDLAFPGSLVWESLDLVPGVSDSVADGGAALATLAGDVDANGRYFNKERPARASPSARDEDTATRLWALSADLVGVDANWP</sequence>
<gene>
    <name evidence="3" type="ORF">DP107_02165</name>
</gene>
<dbReference type="Gene3D" id="3.40.50.720">
    <property type="entry name" value="NAD(P)-binding Rossmann-like Domain"/>
    <property type="match status" value="1"/>
</dbReference>
<organism evidence="3 4">
    <name type="scientific">Haloglomus irregulare</name>
    <dbReference type="NCBI Taxonomy" id="2234134"/>
    <lineage>
        <taxon>Archaea</taxon>
        <taxon>Methanobacteriati</taxon>
        <taxon>Methanobacteriota</taxon>
        <taxon>Stenosarchaea group</taxon>
        <taxon>Halobacteria</taxon>
        <taxon>Halobacteriales</taxon>
        <taxon>Natronomonadaceae</taxon>
        <taxon>Haloglomus</taxon>
    </lineage>
</organism>
<dbReference type="AlphaFoldDB" id="A0A554NG85"/>
<dbReference type="InterPro" id="IPR002347">
    <property type="entry name" value="SDR_fam"/>
</dbReference>